<dbReference type="PANTHER" id="PTHR44145">
    <property type="entry name" value="DNAJ HOMOLOG SUBFAMILY A MEMBER 3, MITOCHONDRIAL"/>
    <property type="match status" value="1"/>
</dbReference>
<dbReference type="PANTHER" id="PTHR44145:SF3">
    <property type="entry name" value="DNAJ HOMOLOG SUBFAMILY A MEMBER 3, MITOCHONDRIAL"/>
    <property type="match status" value="1"/>
</dbReference>
<reference evidence="3 4" key="1">
    <citation type="submission" date="2015-03" db="EMBL/GenBank/DDBJ databases">
        <authorList>
            <person name="Radwan O."/>
            <person name="Al-Naeli F.A."/>
            <person name="Rendon G.A."/>
            <person name="Fields C."/>
        </authorList>
    </citation>
    <scope>NUCLEOTIDE SEQUENCE [LARGE SCALE GENOMIC DNA]</scope>
    <source>
        <strain evidence="3">CR-DP1</strain>
    </source>
</reference>
<organism evidence="3 4">
    <name type="scientific">Thielaviopsis punctulata</name>
    <dbReference type="NCBI Taxonomy" id="72032"/>
    <lineage>
        <taxon>Eukaryota</taxon>
        <taxon>Fungi</taxon>
        <taxon>Dikarya</taxon>
        <taxon>Ascomycota</taxon>
        <taxon>Pezizomycotina</taxon>
        <taxon>Sordariomycetes</taxon>
        <taxon>Hypocreomycetidae</taxon>
        <taxon>Microascales</taxon>
        <taxon>Ceratocystidaceae</taxon>
        <taxon>Thielaviopsis</taxon>
    </lineage>
</organism>
<gene>
    <name evidence="3" type="ORF">TD95_000714</name>
</gene>
<evidence type="ECO:0000313" key="3">
    <source>
        <dbReference type="EMBL" id="KKA30852.1"/>
    </source>
</evidence>
<feature type="domain" description="J" evidence="2">
    <location>
        <begin position="96"/>
        <end position="165"/>
    </location>
</feature>
<dbReference type="Gene3D" id="1.10.287.110">
    <property type="entry name" value="DnaJ domain"/>
    <property type="match status" value="1"/>
</dbReference>
<dbReference type="SUPFAM" id="SSF46565">
    <property type="entry name" value="Chaperone J-domain"/>
    <property type="match status" value="1"/>
</dbReference>
<name>A0A0F4ZJZ7_9PEZI</name>
<dbReference type="EMBL" id="LAEV01000214">
    <property type="protein sequence ID" value="KKA30852.1"/>
    <property type="molecule type" value="Genomic_DNA"/>
</dbReference>
<accession>A0A0F4ZJZ7</accession>
<keyword evidence="4" id="KW-1185">Reference proteome</keyword>
<dbReference type="InterPro" id="IPR051938">
    <property type="entry name" value="Apopto_cytoskel_mod"/>
</dbReference>
<dbReference type="InterPro" id="IPR018253">
    <property type="entry name" value="DnaJ_domain_CS"/>
</dbReference>
<keyword evidence="1" id="KW-0143">Chaperone</keyword>
<dbReference type="InterPro" id="IPR036869">
    <property type="entry name" value="J_dom_sf"/>
</dbReference>
<dbReference type="OrthoDB" id="445556at2759"/>
<dbReference type="InterPro" id="IPR001623">
    <property type="entry name" value="DnaJ_domain"/>
</dbReference>
<dbReference type="AlphaFoldDB" id="A0A0F4ZJZ7"/>
<dbReference type="Pfam" id="PF00226">
    <property type="entry name" value="DnaJ"/>
    <property type="match status" value="1"/>
</dbReference>
<evidence type="ECO:0000259" key="2">
    <source>
        <dbReference type="PROSITE" id="PS50076"/>
    </source>
</evidence>
<evidence type="ECO:0000313" key="4">
    <source>
        <dbReference type="Proteomes" id="UP000033483"/>
    </source>
</evidence>
<dbReference type="SMART" id="SM00271">
    <property type="entry name" value="DnaJ"/>
    <property type="match status" value="1"/>
</dbReference>
<comment type="caution">
    <text evidence="3">The sequence shown here is derived from an EMBL/GenBank/DDBJ whole genome shotgun (WGS) entry which is preliminary data.</text>
</comment>
<dbReference type="PROSITE" id="PS00636">
    <property type="entry name" value="DNAJ_1"/>
    <property type="match status" value="1"/>
</dbReference>
<dbReference type="Proteomes" id="UP000033483">
    <property type="component" value="Unassembled WGS sequence"/>
</dbReference>
<dbReference type="PROSITE" id="PS50076">
    <property type="entry name" value="DNAJ_2"/>
    <property type="match status" value="1"/>
</dbReference>
<protein>
    <recommendedName>
        <fullName evidence="2">J domain-containing protein</fullName>
    </recommendedName>
</protein>
<sequence length="305" mass="34668">MTLLSKTSALVAPAASSVLSSTSGRLQYSTSSFSQQFTFTPFGTCKRPTPKRCWILLPAVPRRWINTASFPDDIDSSHAKTHSKDVAAWPTVLNPTPYDILGMTKGQPYSKHRYLQLVKLYHPDRHHHHDDSISPTTRTERYRLVVLANEILSNESKRKAYDLYDIGWVSATPRSIHGAYRRADNHWRSEHGNGTARNASWEDWEEWRQARDGVDPSARKQTPLYMSNGYFATLVVVLIGIGSATHYAHMESQAASLTSSRNKENERIMAALAQRQKASSTMSREERLLTFIESAGYDFNWYKNK</sequence>
<evidence type="ECO:0000256" key="1">
    <source>
        <dbReference type="ARBA" id="ARBA00023186"/>
    </source>
</evidence>
<proteinExistence type="predicted"/>